<dbReference type="CDD" id="cd16495">
    <property type="entry name" value="RING_CH-C4HC3_MARCH"/>
    <property type="match status" value="1"/>
</dbReference>
<dbReference type="EMBL" id="JTAI01000002">
    <property type="protein sequence ID" value="PPS98327.1"/>
    <property type="molecule type" value="Genomic_DNA"/>
</dbReference>
<accession>A0ABX5BKW8</accession>
<comment type="caution">
    <text evidence="7">The sequence shown here is derived from an EMBL/GenBank/DDBJ whole genome shotgun (WGS) entry which is preliminary data.</text>
</comment>
<dbReference type="Proteomes" id="UP001429100">
    <property type="component" value="Unassembled WGS sequence"/>
</dbReference>
<keyword evidence="8" id="KW-1185">Reference proteome</keyword>
<dbReference type="PANTHER" id="PTHR46210">
    <property type="entry name" value="FHA DOMAIN-CONTAINING PROTEIN"/>
    <property type="match status" value="1"/>
</dbReference>
<dbReference type="Pfam" id="PF12906">
    <property type="entry name" value="RINGv"/>
    <property type="match status" value="1"/>
</dbReference>
<dbReference type="PANTHER" id="PTHR46210:SF1">
    <property type="entry name" value="FHA DOMAIN-CONTAINING PROTEIN"/>
    <property type="match status" value="1"/>
</dbReference>
<dbReference type="InterPro" id="IPR000253">
    <property type="entry name" value="FHA_dom"/>
</dbReference>
<protein>
    <submittedName>
        <fullName evidence="7">Zinc finger containing protein</fullName>
    </submittedName>
</protein>
<dbReference type="SUPFAM" id="SSF49879">
    <property type="entry name" value="SMAD/FHA domain"/>
    <property type="match status" value="1"/>
</dbReference>
<feature type="compositionally biased region" description="Polar residues" evidence="4">
    <location>
        <begin position="522"/>
        <end position="538"/>
    </location>
</feature>
<feature type="region of interest" description="Disordered" evidence="4">
    <location>
        <begin position="482"/>
        <end position="539"/>
    </location>
</feature>
<dbReference type="CDD" id="cd00060">
    <property type="entry name" value="FHA"/>
    <property type="match status" value="1"/>
</dbReference>
<evidence type="ECO:0000256" key="4">
    <source>
        <dbReference type="SAM" id="MobiDB-lite"/>
    </source>
</evidence>
<gene>
    <name evidence="7" type="ORF">GY17_00000929</name>
</gene>
<evidence type="ECO:0000256" key="3">
    <source>
        <dbReference type="ARBA" id="ARBA00022833"/>
    </source>
</evidence>
<feature type="compositionally biased region" description="Low complexity" evidence="4">
    <location>
        <begin position="97"/>
        <end position="107"/>
    </location>
</feature>
<keyword evidence="2" id="KW-0863">Zinc-finger</keyword>
<evidence type="ECO:0000256" key="1">
    <source>
        <dbReference type="ARBA" id="ARBA00022723"/>
    </source>
</evidence>
<organism evidence="7 8">
    <name type="scientific">Cryptosporidium hominis</name>
    <dbReference type="NCBI Taxonomy" id="237895"/>
    <lineage>
        <taxon>Eukaryota</taxon>
        <taxon>Sar</taxon>
        <taxon>Alveolata</taxon>
        <taxon>Apicomplexa</taxon>
        <taxon>Conoidasida</taxon>
        <taxon>Coccidia</taxon>
        <taxon>Eucoccidiorida</taxon>
        <taxon>Eimeriorina</taxon>
        <taxon>Cryptosporidiidae</taxon>
        <taxon>Cryptosporidium</taxon>
    </lineage>
</organism>
<feature type="compositionally biased region" description="Gly residues" evidence="4">
    <location>
        <begin position="500"/>
        <end position="513"/>
    </location>
</feature>
<evidence type="ECO:0000259" key="6">
    <source>
        <dbReference type="PROSITE" id="PS51292"/>
    </source>
</evidence>
<feature type="region of interest" description="Disordered" evidence="4">
    <location>
        <begin position="50"/>
        <end position="69"/>
    </location>
</feature>
<reference evidence="7 8" key="1">
    <citation type="submission" date="2014-11" db="EMBL/GenBank/DDBJ databases">
        <title>Comparative genomic analysis of Cryptosporidium hominis reveals occurrence of genetic recombination in virulent subtypes.</title>
        <authorList>
            <person name="Guo Y."/>
            <person name="Tang K."/>
            <person name="Frace M."/>
            <person name="Li N."/>
            <person name="Roellig D.M."/>
            <person name="Sammons S."/>
            <person name="Knipe K."/>
            <person name="Rowe L."/>
            <person name="Feng Y."/>
            <person name="Xiao L."/>
        </authorList>
    </citation>
    <scope>NUCLEOTIDE SEQUENCE [LARGE SCALE GENOMIC DNA]</scope>
    <source>
        <strain evidence="7">30976</strain>
    </source>
</reference>
<dbReference type="InterPro" id="IPR013083">
    <property type="entry name" value="Znf_RING/FYVE/PHD"/>
</dbReference>
<dbReference type="SUPFAM" id="SSF57850">
    <property type="entry name" value="RING/U-box"/>
    <property type="match status" value="1"/>
</dbReference>
<evidence type="ECO:0000259" key="5">
    <source>
        <dbReference type="PROSITE" id="PS50006"/>
    </source>
</evidence>
<dbReference type="SMART" id="SM00744">
    <property type="entry name" value="RINGv"/>
    <property type="match status" value="1"/>
</dbReference>
<evidence type="ECO:0000256" key="2">
    <source>
        <dbReference type="ARBA" id="ARBA00022771"/>
    </source>
</evidence>
<dbReference type="Gene3D" id="3.30.40.10">
    <property type="entry name" value="Zinc/RING finger domain, C3HC4 (zinc finger)"/>
    <property type="match status" value="1"/>
</dbReference>
<dbReference type="InterPro" id="IPR011016">
    <property type="entry name" value="Znf_RING-CH"/>
</dbReference>
<dbReference type="PROSITE" id="PS51292">
    <property type="entry name" value="ZF_RING_CH"/>
    <property type="match status" value="1"/>
</dbReference>
<dbReference type="SMART" id="SM00240">
    <property type="entry name" value="FHA"/>
    <property type="match status" value="1"/>
</dbReference>
<evidence type="ECO:0000313" key="8">
    <source>
        <dbReference type="Proteomes" id="UP001429100"/>
    </source>
</evidence>
<dbReference type="Gene3D" id="2.60.200.20">
    <property type="match status" value="1"/>
</dbReference>
<feature type="domain" description="RING-CH-type" evidence="6">
    <location>
        <begin position="272"/>
        <end position="349"/>
    </location>
</feature>
<feature type="domain" description="FHA" evidence="5">
    <location>
        <begin position="394"/>
        <end position="443"/>
    </location>
</feature>
<name>A0ABX5BKW8_CRYHO</name>
<evidence type="ECO:0000313" key="7">
    <source>
        <dbReference type="EMBL" id="PPS98327.1"/>
    </source>
</evidence>
<keyword evidence="3" id="KW-0862">Zinc</keyword>
<dbReference type="PROSITE" id="PS50006">
    <property type="entry name" value="FHA_DOMAIN"/>
    <property type="match status" value="1"/>
</dbReference>
<sequence length="783" mass="86774">MSLERVNSSIEMREDSPTRDNTITQVDVRQNSDLLQDYPSMRVPSLIVFGQSQSQSQSQSQNHTQGHTHGYIQTSQTNQVTQIGEGTDPSLIRIARGGTTTTSSSSGNSIENLPNPLLEEGGQSLIIETTTWSRDSHELFDYEAQHINNKKFLVSKNSKIFRQNTECMIVGDEEELPTQGDYLLSIKTTSDGKFVAFPADRSLGACSERQLIPKKVWLIVRDLPSKSYALQQNDMVKLGRFKLRVKQLVKNEDQIPELRLDEMETNIIEPTLEESITMQCRICLTEGEQEDDPLLCPCQCRGSIKFVHLECLRHWINGRLNLANENGSGDTFFFRQLQCELCKSPLPSSASIKGSRVNIVKVPQAKPPFIVLENIYGNVHRGVHVVSMAEKKDLKLGRGHESDVRISDVSISRYHATIRYRNDNFMLEDHDSKFGTLVSVRRPQAIDNCHNLALQVGRTVVNLRLSEEPCSPSIGIKELPVSNSPDFLLDPEQNNNQNGGVSGNSGSGNGGASGVNRRSSGLNTNSDVNGMNHQTSQGDFHCLHNKMSQNLRLAAPATLSKAIEHSQNIPSFLDIQESDTKSGQENDNTNIRKGAIQNVSEDKSTFLSSLVSSLSSLSSKSSSCSSSSSSSSSLLSTYTQLSASTIPAHSFEEIANKGVEVKNNGIQSINGLKLENINIQNKIEFSGYEKKKQSEQDYLKIKESKNNNYRSGKLLVSETFGDGGFVAPPSKDSDHFLDCSKNMNSLIYNNINHCKSNHRISSKTSLQLPCSSLTFWIEKNQST</sequence>
<reference evidence="7 8" key="2">
    <citation type="submission" date="2017-10" db="EMBL/GenBank/DDBJ databases">
        <title>Consistent, comparative and evidence-based genome annotation and re-annotation for the closely-related species, Cryptosporidium parvum, C. hominis and C. tyzzeri.</title>
        <authorList>
            <person name="Baptista R.P."/>
            <person name="Li Y."/>
            <person name="Sateriale A."/>
            <person name="Striepen B."/>
            <person name="Kissinger J.C."/>
        </authorList>
    </citation>
    <scope>NUCLEOTIDE SEQUENCE [LARGE SCALE GENOMIC DNA]</scope>
    <source>
        <strain evidence="7">30976</strain>
    </source>
</reference>
<dbReference type="InterPro" id="IPR008984">
    <property type="entry name" value="SMAD_FHA_dom_sf"/>
</dbReference>
<proteinExistence type="predicted"/>
<dbReference type="Pfam" id="PF00498">
    <property type="entry name" value="FHA"/>
    <property type="match status" value="1"/>
</dbReference>
<keyword evidence="1" id="KW-0479">Metal-binding</keyword>
<feature type="compositionally biased region" description="Low complexity" evidence="4">
    <location>
        <begin position="51"/>
        <end position="61"/>
    </location>
</feature>
<feature type="region of interest" description="Disordered" evidence="4">
    <location>
        <begin position="97"/>
        <end position="117"/>
    </location>
</feature>